<evidence type="ECO:0008006" key="3">
    <source>
        <dbReference type="Google" id="ProtNLM"/>
    </source>
</evidence>
<dbReference type="EMBL" id="JAEMNV010000014">
    <property type="protein sequence ID" value="MBJ8342787.1"/>
    <property type="molecule type" value="Genomic_DNA"/>
</dbReference>
<proteinExistence type="predicted"/>
<dbReference type="AlphaFoldDB" id="A0A934NX18"/>
<dbReference type="RefSeq" id="WP_199708490.1">
    <property type="nucleotide sequence ID" value="NZ_JAEMNV010000014.1"/>
</dbReference>
<dbReference type="Gene3D" id="3.40.50.300">
    <property type="entry name" value="P-loop containing nucleotide triphosphate hydrolases"/>
    <property type="match status" value="1"/>
</dbReference>
<dbReference type="InterPro" id="IPR027417">
    <property type="entry name" value="P-loop_NTPase"/>
</dbReference>
<evidence type="ECO:0000313" key="1">
    <source>
        <dbReference type="EMBL" id="MBJ8342787.1"/>
    </source>
</evidence>
<reference evidence="1" key="1">
    <citation type="submission" date="2020-12" db="EMBL/GenBank/DDBJ databases">
        <title>Antrihabitans popcorni sp. nov. and Antrihabitans auranticaus sp. nov., isolated from a larva cave.</title>
        <authorList>
            <person name="Lee S.D."/>
            <person name="Kim I.S."/>
        </authorList>
    </citation>
    <scope>NUCLEOTIDE SEQUENCE</scope>
    <source>
        <strain evidence="1">YC3-6</strain>
    </source>
</reference>
<comment type="caution">
    <text evidence="1">The sequence shown here is derived from an EMBL/GenBank/DDBJ whole genome shotgun (WGS) entry which is preliminary data.</text>
</comment>
<protein>
    <recommendedName>
        <fullName evidence="3">Terminase</fullName>
    </recommendedName>
</protein>
<dbReference type="Proteomes" id="UP000655868">
    <property type="component" value="Unassembled WGS sequence"/>
</dbReference>
<name>A0A934NX18_9NOCA</name>
<organism evidence="1 2">
    <name type="scientific">Antrihabitans stalagmiti</name>
    <dbReference type="NCBI Taxonomy" id="2799499"/>
    <lineage>
        <taxon>Bacteria</taxon>
        <taxon>Bacillati</taxon>
        <taxon>Actinomycetota</taxon>
        <taxon>Actinomycetes</taxon>
        <taxon>Mycobacteriales</taxon>
        <taxon>Nocardiaceae</taxon>
        <taxon>Antrihabitans</taxon>
    </lineage>
</organism>
<evidence type="ECO:0000313" key="2">
    <source>
        <dbReference type="Proteomes" id="UP000655868"/>
    </source>
</evidence>
<keyword evidence="2" id="KW-1185">Reference proteome</keyword>
<accession>A0A934NX18</accession>
<gene>
    <name evidence="1" type="ORF">JGU71_28245</name>
</gene>
<sequence>MSVRLAKRLVEPDHWTCPHGHRARPAESLTYGPEVADVCAKAGFEPDAQQQLGLDLIFAIRPDGSALSFEFCVICCRQNLKTGLFKQAALGWLFVTEQPLIVWSAHEMSTTNEARRELADLILGTPSLRKHLKAGQNDGIYDANGEERIELASGQRLLFKARTVSGGRGLAAPKLILDEAFALKASMLGSLLPLMTAQADPQVLYGSSAGKEDSDALFDLRERGRHAMSPRLSYLEWLAPKEDCGTPDCRHPKNAVDLGLDCALDREHLVRAANPSIETGRIDIETIRALRQAMPPAEFMRESLGWWDEPITLSQVIASAVWNPLAVNEDRPAPLDEIPPTALAVDMSHDRLISIAGCWDMVDRKHIELLAVDYAAETWAAVEWLIERAKPKRIPVVIDSISPAAEMVPTLKARKVKVIVTSAVDMGKACGGLREDAVEGRLTHAAQPQLDAALAGAKKRDIRDAGMWAWDRKDQTVNISPLVAVTLARYGAVLKPKTTAEPVFR</sequence>